<evidence type="ECO:0000259" key="3">
    <source>
        <dbReference type="Pfam" id="PF01551"/>
    </source>
</evidence>
<dbReference type="InterPro" id="IPR011055">
    <property type="entry name" value="Dup_hybrid_motif"/>
</dbReference>
<dbReference type="MEROPS" id="M23.A06"/>
<evidence type="ECO:0000256" key="2">
    <source>
        <dbReference type="SAM" id="SignalP"/>
    </source>
</evidence>
<dbReference type="Proteomes" id="UP000010716">
    <property type="component" value="Unassembled WGS sequence"/>
</dbReference>
<organism evidence="4 5">
    <name type="scientific">Caldalkalibacillus thermarum (strain TA2.A1)</name>
    <dbReference type="NCBI Taxonomy" id="986075"/>
    <lineage>
        <taxon>Bacteria</taxon>
        <taxon>Bacillati</taxon>
        <taxon>Bacillota</taxon>
        <taxon>Bacilli</taxon>
        <taxon>Bacillales</taxon>
        <taxon>Bacillaceae</taxon>
        <taxon>Caldalkalibacillus</taxon>
    </lineage>
</organism>
<evidence type="ECO:0000256" key="1">
    <source>
        <dbReference type="ARBA" id="ARBA00022729"/>
    </source>
</evidence>
<feature type="chain" id="PRO_5003329446" evidence="2">
    <location>
        <begin position="27"/>
        <end position="341"/>
    </location>
</feature>
<dbReference type="InterPro" id="IPR016047">
    <property type="entry name" value="M23ase_b-sheet_dom"/>
</dbReference>
<feature type="domain" description="M23ase beta-sheet core" evidence="3">
    <location>
        <begin position="214"/>
        <end position="311"/>
    </location>
</feature>
<dbReference type="RefSeq" id="WP_007504398.1">
    <property type="nucleotide sequence ID" value="NZ_AFCE01000129.1"/>
</dbReference>
<dbReference type="eggNOG" id="COG0739">
    <property type="taxonomic scope" value="Bacteria"/>
</dbReference>
<dbReference type="InterPro" id="IPR050570">
    <property type="entry name" value="Cell_wall_metabolism_enzyme"/>
</dbReference>
<protein>
    <submittedName>
        <fullName evidence="4">Peptidase M23</fullName>
    </submittedName>
</protein>
<name>F5L6K1_CALTT</name>
<accession>F5L6K1</accession>
<dbReference type="EMBL" id="AFCE01000129">
    <property type="protein sequence ID" value="EGL83008.1"/>
    <property type="molecule type" value="Genomic_DNA"/>
</dbReference>
<gene>
    <name evidence="4" type="ORF">CathTA2_1451</name>
</gene>
<dbReference type="CDD" id="cd12797">
    <property type="entry name" value="M23_peptidase"/>
    <property type="match status" value="1"/>
</dbReference>
<dbReference type="PANTHER" id="PTHR21666:SF289">
    <property type="entry name" value="L-ALA--D-GLU ENDOPEPTIDASE"/>
    <property type="match status" value="1"/>
</dbReference>
<sequence length="341" mass="39473">MKRSITCWLAAIILLYALSPAHQALANMNANQEKSEQEILDERMALYLKYEALTAVPWYYLAAVDQFERNIARVRKDIPERDSLIAIYFSADDWAGSLNPNPDDDQPETIQFFGGIGLDGNGDGRANRWDDEDVLYTMSHYLAQYGANEEDYRIALWDYYKREQTVNIILTIAQLFNHFGRLDLDAKVFPIPWQYNYSYRSTWGDRRGWGGRRIHEGTDIFAGYGTPVRSATYGKVETMGWNKYGGWRVGIRDIYNNYHYYAHLSSFNKEIKAGDLLEPGTVIGYVGSSGYGKPGTSGKFPPHLHYGIYKDTGLTEWSFDPYPLLRRWELDERKKRKKGWR</sequence>
<reference evidence="4 5" key="1">
    <citation type="journal article" date="2011" name="J. Bacteriol.">
        <title>Draft genome sequence of the thermoalkaliphilic Caldalkalibacillus thermarum strain TA2.A1.</title>
        <authorList>
            <person name="Kalamorz F."/>
            <person name="Keis S."/>
            <person name="McMillan D.G."/>
            <person name="Olsson K."/>
            <person name="Stanton J.A."/>
            <person name="Stockwell P."/>
            <person name="Black M.A."/>
            <person name="Klingeman D.M."/>
            <person name="Land M.L."/>
            <person name="Han C.S."/>
            <person name="Martin S.L."/>
            <person name="Becher S.A."/>
            <person name="Peddie C.J."/>
            <person name="Morgan H.W."/>
            <person name="Matthies D."/>
            <person name="Preiss L."/>
            <person name="Meier T."/>
            <person name="Brown S.D."/>
            <person name="Cook G.M."/>
        </authorList>
    </citation>
    <scope>NUCLEOTIDE SEQUENCE [LARGE SCALE GENOMIC DNA]</scope>
    <source>
        <strain evidence="4 5">TA2.A1</strain>
    </source>
</reference>
<dbReference type="SUPFAM" id="SSF51261">
    <property type="entry name" value="Duplicated hybrid motif"/>
    <property type="match status" value="1"/>
</dbReference>
<dbReference type="PANTHER" id="PTHR21666">
    <property type="entry name" value="PEPTIDASE-RELATED"/>
    <property type="match status" value="1"/>
</dbReference>
<comment type="caution">
    <text evidence="4">The sequence shown here is derived from an EMBL/GenBank/DDBJ whole genome shotgun (WGS) entry which is preliminary data.</text>
</comment>
<evidence type="ECO:0000313" key="4">
    <source>
        <dbReference type="EMBL" id="EGL83008.1"/>
    </source>
</evidence>
<dbReference type="AlphaFoldDB" id="F5L6K1"/>
<proteinExistence type="predicted"/>
<evidence type="ECO:0000313" key="5">
    <source>
        <dbReference type="Proteomes" id="UP000010716"/>
    </source>
</evidence>
<keyword evidence="1 2" id="KW-0732">Signal</keyword>
<dbReference type="GO" id="GO:0004222">
    <property type="term" value="F:metalloendopeptidase activity"/>
    <property type="evidence" value="ECO:0007669"/>
    <property type="project" value="TreeGrafter"/>
</dbReference>
<dbReference type="Gene3D" id="2.70.70.10">
    <property type="entry name" value="Glucose Permease (Domain IIA)"/>
    <property type="match status" value="1"/>
</dbReference>
<dbReference type="Pfam" id="PF01551">
    <property type="entry name" value="Peptidase_M23"/>
    <property type="match status" value="1"/>
</dbReference>
<feature type="signal peptide" evidence="2">
    <location>
        <begin position="1"/>
        <end position="26"/>
    </location>
</feature>